<protein>
    <recommendedName>
        <fullName evidence="9">Major facilitator superfamily (MFS) profile domain-containing protein</fullName>
    </recommendedName>
</protein>
<gene>
    <name evidence="8" type="ORF">METZ01_LOCUS172707</name>
</gene>
<evidence type="ECO:0000313" key="8">
    <source>
        <dbReference type="EMBL" id="SVB19853.1"/>
    </source>
</evidence>
<evidence type="ECO:0008006" key="9">
    <source>
        <dbReference type="Google" id="ProtNLM"/>
    </source>
</evidence>
<evidence type="ECO:0000256" key="4">
    <source>
        <dbReference type="ARBA" id="ARBA00022692"/>
    </source>
</evidence>
<keyword evidence="4 7" id="KW-0812">Transmembrane</keyword>
<dbReference type="Pfam" id="PF05977">
    <property type="entry name" value="MFS_3"/>
    <property type="match status" value="1"/>
</dbReference>
<evidence type="ECO:0000256" key="7">
    <source>
        <dbReference type="SAM" id="Phobius"/>
    </source>
</evidence>
<dbReference type="InterPro" id="IPR010290">
    <property type="entry name" value="TM_effector"/>
</dbReference>
<feature type="transmembrane region" description="Helical" evidence="7">
    <location>
        <begin position="118"/>
        <end position="142"/>
    </location>
</feature>
<evidence type="ECO:0000256" key="6">
    <source>
        <dbReference type="ARBA" id="ARBA00023136"/>
    </source>
</evidence>
<keyword evidence="5 7" id="KW-1133">Transmembrane helix</keyword>
<keyword evidence="2" id="KW-0813">Transport</keyword>
<sequence>MHSQIVTTLFIVDERQRSSVIDESQTNFSPIQGPESSSKLRLSTFSSLRHRNYRYLFASTLMASGGNWIQQITLSWLAWDLSGSALIVGAVTACRGLPSLIASPLGGVLSDRVERIQLILVIQLTLGLLALGFALVVGSGHLEIWHLFV</sequence>
<keyword evidence="6 7" id="KW-0472">Membrane</keyword>
<name>A0A382C3H0_9ZZZZ</name>
<keyword evidence="3" id="KW-1003">Cell membrane</keyword>
<dbReference type="Gene3D" id="1.20.1250.20">
    <property type="entry name" value="MFS general substrate transporter like domains"/>
    <property type="match status" value="1"/>
</dbReference>
<evidence type="ECO:0000256" key="2">
    <source>
        <dbReference type="ARBA" id="ARBA00022448"/>
    </source>
</evidence>
<dbReference type="PANTHER" id="PTHR23513:SF11">
    <property type="entry name" value="STAPHYLOFERRIN A TRANSPORTER"/>
    <property type="match status" value="1"/>
</dbReference>
<dbReference type="GO" id="GO:0005886">
    <property type="term" value="C:plasma membrane"/>
    <property type="evidence" value="ECO:0007669"/>
    <property type="project" value="UniProtKB-SubCell"/>
</dbReference>
<dbReference type="InterPro" id="IPR036259">
    <property type="entry name" value="MFS_trans_sf"/>
</dbReference>
<organism evidence="8">
    <name type="scientific">marine metagenome</name>
    <dbReference type="NCBI Taxonomy" id="408172"/>
    <lineage>
        <taxon>unclassified sequences</taxon>
        <taxon>metagenomes</taxon>
        <taxon>ecological metagenomes</taxon>
    </lineage>
</organism>
<evidence type="ECO:0000256" key="5">
    <source>
        <dbReference type="ARBA" id="ARBA00022989"/>
    </source>
</evidence>
<feature type="transmembrane region" description="Helical" evidence="7">
    <location>
        <begin position="55"/>
        <end position="79"/>
    </location>
</feature>
<dbReference type="AlphaFoldDB" id="A0A382C3H0"/>
<dbReference type="EMBL" id="UINC01032346">
    <property type="protein sequence ID" value="SVB19853.1"/>
    <property type="molecule type" value="Genomic_DNA"/>
</dbReference>
<proteinExistence type="predicted"/>
<dbReference type="SUPFAM" id="SSF103473">
    <property type="entry name" value="MFS general substrate transporter"/>
    <property type="match status" value="1"/>
</dbReference>
<evidence type="ECO:0000256" key="3">
    <source>
        <dbReference type="ARBA" id="ARBA00022475"/>
    </source>
</evidence>
<feature type="non-terminal residue" evidence="8">
    <location>
        <position position="149"/>
    </location>
</feature>
<feature type="transmembrane region" description="Helical" evidence="7">
    <location>
        <begin position="85"/>
        <end position="106"/>
    </location>
</feature>
<reference evidence="8" key="1">
    <citation type="submission" date="2018-05" db="EMBL/GenBank/DDBJ databases">
        <authorList>
            <person name="Lanie J.A."/>
            <person name="Ng W.-L."/>
            <person name="Kazmierczak K.M."/>
            <person name="Andrzejewski T.M."/>
            <person name="Davidsen T.M."/>
            <person name="Wayne K.J."/>
            <person name="Tettelin H."/>
            <person name="Glass J.I."/>
            <person name="Rusch D."/>
            <person name="Podicherti R."/>
            <person name="Tsui H.-C.T."/>
            <person name="Winkler M.E."/>
        </authorList>
    </citation>
    <scope>NUCLEOTIDE SEQUENCE</scope>
</reference>
<dbReference type="PANTHER" id="PTHR23513">
    <property type="entry name" value="INTEGRAL MEMBRANE EFFLUX PROTEIN-RELATED"/>
    <property type="match status" value="1"/>
</dbReference>
<accession>A0A382C3H0</accession>
<comment type="subcellular location">
    <subcellularLocation>
        <location evidence="1">Cell membrane</location>
        <topology evidence="1">Multi-pass membrane protein</topology>
    </subcellularLocation>
</comment>
<evidence type="ECO:0000256" key="1">
    <source>
        <dbReference type="ARBA" id="ARBA00004651"/>
    </source>
</evidence>